<dbReference type="GO" id="GO:0000149">
    <property type="term" value="F:SNARE binding"/>
    <property type="evidence" value="ECO:0007669"/>
    <property type="project" value="TreeGrafter"/>
</dbReference>
<dbReference type="SUPFAM" id="SSF49562">
    <property type="entry name" value="C2 domain (Calcium/lipid-binding domain, CaLB)"/>
    <property type="match status" value="2"/>
</dbReference>
<dbReference type="Gene3D" id="2.60.40.150">
    <property type="entry name" value="C2 domain"/>
    <property type="match status" value="2"/>
</dbReference>
<evidence type="ECO:0000313" key="5">
    <source>
        <dbReference type="Ensembl" id="ENSPKIP00000029795.1"/>
    </source>
</evidence>
<feature type="compositionally biased region" description="Polar residues" evidence="2">
    <location>
        <begin position="434"/>
        <end position="444"/>
    </location>
</feature>
<reference evidence="5" key="2">
    <citation type="submission" date="2025-09" db="UniProtKB">
        <authorList>
            <consortium name="Ensembl"/>
        </authorList>
    </citation>
    <scope>IDENTIFICATION</scope>
</reference>
<dbReference type="InterPro" id="IPR035892">
    <property type="entry name" value="C2_domain_sf"/>
</dbReference>
<keyword evidence="3" id="KW-0812">Transmembrane</keyword>
<dbReference type="GO" id="GO:0030276">
    <property type="term" value="F:clathrin binding"/>
    <property type="evidence" value="ECO:0007669"/>
    <property type="project" value="TreeGrafter"/>
</dbReference>
<evidence type="ECO:0000259" key="4">
    <source>
        <dbReference type="PROSITE" id="PS50004"/>
    </source>
</evidence>
<dbReference type="PROSITE" id="PS50004">
    <property type="entry name" value="C2"/>
    <property type="match status" value="2"/>
</dbReference>
<dbReference type="GO" id="GO:0005886">
    <property type="term" value="C:plasma membrane"/>
    <property type="evidence" value="ECO:0007669"/>
    <property type="project" value="TreeGrafter"/>
</dbReference>
<dbReference type="GO" id="GO:0005509">
    <property type="term" value="F:calcium ion binding"/>
    <property type="evidence" value="ECO:0007669"/>
    <property type="project" value="TreeGrafter"/>
</dbReference>
<keyword evidence="3" id="KW-1133">Transmembrane helix</keyword>
<dbReference type="Proteomes" id="UP000261540">
    <property type="component" value="Unplaced"/>
</dbReference>
<dbReference type="GO" id="GO:0017156">
    <property type="term" value="P:calcium-ion regulated exocytosis"/>
    <property type="evidence" value="ECO:0007669"/>
    <property type="project" value="TreeGrafter"/>
</dbReference>
<dbReference type="AlphaFoldDB" id="A0A3B3SHN6"/>
<feature type="domain" description="C2" evidence="4">
    <location>
        <begin position="157"/>
        <end position="276"/>
    </location>
</feature>
<evidence type="ECO:0000256" key="3">
    <source>
        <dbReference type="SAM" id="Phobius"/>
    </source>
</evidence>
<dbReference type="GO" id="GO:0001786">
    <property type="term" value="F:phosphatidylserine binding"/>
    <property type="evidence" value="ECO:0007669"/>
    <property type="project" value="TreeGrafter"/>
</dbReference>
<keyword evidence="3" id="KW-0472">Membrane</keyword>
<comment type="similarity">
    <text evidence="1">Belongs to the synaptotagmin family.</text>
</comment>
<evidence type="ECO:0000256" key="2">
    <source>
        <dbReference type="SAM" id="MobiDB-lite"/>
    </source>
</evidence>
<name>A0A3B3SHN6_9TELE</name>
<organism evidence="5 6">
    <name type="scientific">Paramormyrops kingsleyae</name>
    <dbReference type="NCBI Taxonomy" id="1676925"/>
    <lineage>
        <taxon>Eukaryota</taxon>
        <taxon>Metazoa</taxon>
        <taxon>Chordata</taxon>
        <taxon>Craniata</taxon>
        <taxon>Vertebrata</taxon>
        <taxon>Euteleostomi</taxon>
        <taxon>Actinopterygii</taxon>
        <taxon>Neopterygii</taxon>
        <taxon>Teleostei</taxon>
        <taxon>Osteoglossocephala</taxon>
        <taxon>Osteoglossomorpha</taxon>
        <taxon>Osteoglossiformes</taxon>
        <taxon>Mormyridae</taxon>
        <taxon>Paramormyrops</taxon>
    </lineage>
</organism>
<protein>
    <submittedName>
        <fullName evidence="5">Synaptotagmin XV</fullName>
    </submittedName>
</protein>
<dbReference type="Pfam" id="PF00168">
    <property type="entry name" value="C2"/>
    <property type="match status" value="2"/>
</dbReference>
<evidence type="ECO:0000256" key="1">
    <source>
        <dbReference type="ARBA" id="ARBA00006996"/>
    </source>
</evidence>
<feature type="region of interest" description="Disordered" evidence="2">
    <location>
        <begin position="420"/>
        <end position="453"/>
    </location>
</feature>
<feature type="domain" description="C2" evidence="4">
    <location>
        <begin position="288"/>
        <end position="405"/>
    </location>
</feature>
<dbReference type="SMART" id="SM00239">
    <property type="entry name" value="C2"/>
    <property type="match status" value="2"/>
</dbReference>
<accession>A0A3B3SHN6</accession>
<feature type="transmembrane region" description="Helical" evidence="3">
    <location>
        <begin position="28"/>
        <end position="46"/>
    </location>
</feature>
<dbReference type="PANTHER" id="PTHR10024">
    <property type="entry name" value="SYNAPTOTAGMIN"/>
    <property type="match status" value="1"/>
</dbReference>
<dbReference type="Ensembl" id="ENSPKIT00000010596.1">
    <property type="protein sequence ID" value="ENSPKIP00000029795.1"/>
    <property type="gene ID" value="ENSPKIG00000010898.1"/>
</dbReference>
<reference evidence="5" key="1">
    <citation type="submission" date="2025-08" db="UniProtKB">
        <authorList>
            <consortium name="Ensembl"/>
        </authorList>
    </citation>
    <scope>IDENTIFICATION</scope>
</reference>
<keyword evidence="6" id="KW-1185">Reference proteome</keyword>
<dbReference type="InterPro" id="IPR000008">
    <property type="entry name" value="C2_dom"/>
</dbReference>
<dbReference type="GO" id="GO:0005544">
    <property type="term" value="F:calcium-dependent phospholipid binding"/>
    <property type="evidence" value="ECO:0007669"/>
    <property type="project" value="TreeGrafter"/>
</dbReference>
<sequence>MSDVLCGKLFVLIAPLWSVPVALLAGGLVAGVFLLLLLGVAAYILWRRRRVQGCHRELLAPGSDTSGHTTPVRLGMILPPSKNMRTVLGMCLQEMMDGFIVCCDVDVCEFPALSSPAPHSHSPPSCCSTASFPLGRLQPHLYQVPAEPSEGPPPAGGSVQLCFSVAYRPDAEQLLVSVLRAANLPPRCQSGGTLLKLQLLPEGRRRHQAKARQRGCDPTFRDSFVFQVSSERLDQCTLCLSLFSVDGLKKHHLEGRVLYPLKEWALRDHTGRALWRDVETDNDQPCSEHGDIQVSLNYSPPLQRLTVMVLRARGLPETDQGVSRVYVTLQIHTQVVTRKRTAAVRGGADPTFCERLSFKLPPKHLDEACLSLEVLQASIGGLCSMGLVVIGPFMYARGRELEHWSEMTSKPEELVRKWHGLGPAPWQRPHPLTADTTPSPTSGSTEKEIEMSE</sequence>
<dbReference type="STRING" id="1676925.ENSPKIP00000029795"/>
<dbReference type="GO" id="GO:0070382">
    <property type="term" value="C:exocytic vesicle"/>
    <property type="evidence" value="ECO:0007669"/>
    <property type="project" value="TreeGrafter"/>
</dbReference>
<dbReference type="PANTHER" id="PTHR10024:SF234">
    <property type="entry name" value="SYNAPTOTAGMIN-15-RELATED"/>
    <property type="match status" value="1"/>
</dbReference>
<evidence type="ECO:0000313" key="6">
    <source>
        <dbReference type="Proteomes" id="UP000261540"/>
    </source>
</evidence>
<proteinExistence type="inferred from homology"/>
<dbReference type="GeneTree" id="ENSGT00940000160819"/>